<evidence type="ECO:0000313" key="1">
    <source>
        <dbReference type="EMBL" id="PQJ11432.1"/>
    </source>
</evidence>
<protein>
    <recommendedName>
        <fullName evidence="3">Leucine-binding protein domain-containing protein</fullName>
    </recommendedName>
</protein>
<comment type="caution">
    <text evidence="1">The sequence shown here is derived from an EMBL/GenBank/DDBJ whole genome shotgun (WGS) entry which is preliminary data.</text>
</comment>
<reference evidence="1 2" key="1">
    <citation type="submission" date="2018-01" db="EMBL/GenBank/DDBJ databases">
        <title>A novel member of the phylum Bacteroidetes isolated from glacier ice.</title>
        <authorList>
            <person name="Liu Q."/>
            <person name="Xin Y.-H."/>
        </authorList>
    </citation>
    <scope>NUCLEOTIDE SEQUENCE [LARGE SCALE GENOMIC DNA]</scope>
    <source>
        <strain evidence="1 2">RB1R16</strain>
    </source>
</reference>
<organism evidence="1 2">
    <name type="scientific">Flavipsychrobacter stenotrophus</name>
    <dbReference type="NCBI Taxonomy" id="2077091"/>
    <lineage>
        <taxon>Bacteria</taxon>
        <taxon>Pseudomonadati</taxon>
        <taxon>Bacteroidota</taxon>
        <taxon>Chitinophagia</taxon>
        <taxon>Chitinophagales</taxon>
        <taxon>Chitinophagaceae</taxon>
        <taxon>Flavipsychrobacter</taxon>
    </lineage>
</organism>
<accession>A0A2S7SWX7</accession>
<name>A0A2S7SWX7_9BACT</name>
<evidence type="ECO:0000313" key="2">
    <source>
        <dbReference type="Proteomes" id="UP000239872"/>
    </source>
</evidence>
<dbReference type="Proteomes" id="UP000239872">
    <property type="component" value="Unassembled WGS sequence"/>
</dbReference>
<proteinExistence type="predicted"/>
<dbReference type="InterPro" id="IPR028082">
    <property type="entry name" value="Peripla_BP_I"/>
</dbReference>
<evidence type="ECO:0008006" key="3">
    <source>
        <dbReference type="Google" id="ProtNLM"/>
    </source>
</evidence>
<keyword evidence="2" id="KW-1185">Reference proteome</keyword>
<dbReference type="SUPFAM" id="SSF53822">
    <property type="entry name" value="Periplasmic binding protein-like I"/>
    <property type="match status" value="1"/>
</dbReference>
<dbReference type="EMBL" id="PPSL01000002">
    <property type="protein sequence ID" value="PQJ11432.1"/>
    <property type="molecule type" value="Genomic_DNA"/>
</dbReference>
<sequence>MLAPLFLDELVKNGYAVKDIPEKAVAGLNFYKGVQIAADSLKKANFDIDIFVHDVSSLFESTDMLVRKNMLDSSDLILGAVQAKDVPVLAAYAKAKQVNFISALSPADGGIKDNQYFTLLQPSLKSHCEWIAADLEKRYAGRKALMLYRTYLPADLNAYKYFTDDTANRKLFNPLLCNSLPKKENIAVMIDTSRVNTIVVSVLDNVYADSILRIFKRDFPNVRFEVYGMPSWGTMANIGKPGMYPNLSINVTQPFNFDPANPSVQYIDKVFKKEYGGRPQEMVYRGYETMFWYANMLMRHGTIFNKQYNDNEIAPFTHFEIAPQWDAAGNVLYMENKHIFVHKYESAGFNTNK</sequence>
<dbReference type="AlphaFoldDB" id="A0A2S7SWX7"/>
<gene>
    <name evidence="1" type="ORF">CJD36_006415</name>
</gene>